<dbReference type="InParanoid" id="A0A1Q3CMB4"/>
<gene>
    <name evidence="2" type="ORF">CFOL_v3_24699</name>
</gene>
<dbReference type="OrthoDB" id="1890401at2759"/>
<evidence type="ECO:0000313" key="2">
    <source>
        <dbReference type="EMBL" id="GAV81241.1"/>
    </source>
</evidence>
<comment type="caution">
    <text evidence="2">The sequence shown here is derived from an EMBL/GenBank/DDBJ whole genome shotgun (WGS) entry which is preliminary data.</text>
</comment>
<evidence type="ECO:0000313" key="3">
    <source>
        <dbReference type="Proteomes" id="UP000187406"/>
    </source>
</evidence>
<protein>
    <recommendedName>
        <fullName evidence="1">DUF7477 domain-containing protein</fullName>
    </recommendedName>
</protein>
<keyword evidence="3" id="KW-1185">Reference proteome</keyword>
<dbReference type="Proteomes" id="UP000187406">
    <property type="component" value="Unassembled WGS sequence"/>
</dbReference>
<dbReference type="InterPro" id="IPR055900">
    <property type="entry name" value="DUF7477"/>
</dbReference>
<organism evidence="2 3">
    <name type="scientific">Cephalotus follicularis</name>
    <name type="common">Albany pitcher plant</name>
    <dbReference type="NCBI Taxonomy" id="3775"/>
    <lineage>
        <taxon>Eukaryota</taxon>
        <taxon>Viridiplantae</taxon>
        <taxon>Streptophyta</taxon>
        <taxon>Embryophyta</taxon>
        <taxon>Tracheophyta</taxon>
        <taxon>Spermatophyta</taxon>
        <taxon>Magnoliopsida</taxon>
        <taxon>eudicotyledons</taxon>
        <taxon>Gunneridae</taxon>
        <taxon>Pentapetalae</taxon>
        <taxon>rosids</taxon>
        <taxon>fabids</taxon>
        <taxon>Oxalidales</taxon>
        <taxon>Cephalotaceae</taxon>
        <taxon>Cephalotus</taxon>
    </lineage>
</organism>
<proteinExistence type="predicted"/>
<feature type="non-terminal residue" evidence="2">
    <location>
        <position position="90"/>
    </location>
</feature>
<feature type="domain" description="DUF7477" evidence="1">
    <location>
        <begin position="1"/>
        <end position="53"/>
    </location>
</feature>
<evidence type="ECO:0000259" key="1">
    <source>
        <dbReference type="Pfam" id="PF24289"/>
    </source>
</evidence>
<dbReference type="AlphaFoldDB" id="A0A1Q3CMB4"/>
<dbReference type="STRING" id="3775.A0A1Q3CMB4"/>
<dbReference type="Pfam" id="PF24289">
    <property type="entry name" value="DUF7477"/>
    <property type="match status" value="1"/>
</dbReference>
<accession>A0A1Q3CMB4</accession>
<sequence length="90" mass="10072">MDGGTGFTSQVYELSPIFLPKEWIMEQWDKKYYITSVAGALNGSAMVVMSKGVELDFLYPSGIHRRWENGYRITSTATTADQAVFILSTP</sequence>
<reference evidence="3" key="1">
    <citation type="submission" date="2016-04" db="EMBL/GenBank/DDBJ databases">
        <title>Cephalotus genome sequencing.</title>
        <authorList>
            <person name="Fukushima K."/>
            <person name="Hasebe M."/>
            <person name="Fang X."/>
        </authorList>
    </citation>
    <scope>NUCLEOTIDE SEQUENCE [LARGE SCALE GENOMIC DNA]</scope>
    <source>
        <strain evidence="3">cv. St1</strain>
    </source>
</reference>
<name>A0A1Q3CMB4_CEPFO</name>
<dbReference type="EMBL" id="BDDD01002361">
    <property type="protein sequence ID" value="GAV81241.1"/>
    <property type="molecule type" value="Genomic_DNA"/>
</dbReference>